<keyword evidence="6 8" id="KW-1133">Transmembrane helix</keyword>
<dbReference type="SUPFAM" id="SSF90123">
    <property type="entry name" value="ABC transporter transmembrane region"/>
    <property type="match status" value="1"/>
</dbReference>
<dbReference type="InterPro" id="IPR017871">
    <property type="entry name" value="ABC_transporter-like_CS"/>
</dbReference>
<accession>A0AAD8DLB1</accession>
<dbReference type="PROSITE" id="PS00211">
    <property type="entry name" value="ABC_TRANSPORTER_1"/>
    <property type="match status" value="1"/>
</dbReference>
<evidence type="ECO:0000256" key="1">
    <source>
        <dbReference type="ARBA" id="ARBA00004141"/>
    </source>
</evidence>
<dbReference type="SUPFAM" id="SSF52540">
    <property type="entry name" value="P-loop containing nucleoside triphosphate hydrolases"/>
    <property type="match status" value="1"/>
</dbReference>
<dbReference type="GO" id="GO:0005524">
    <property type="term" value="F:ATP binding"/>
    <property type="evidence" value="ECO:0007669"/>
    <property type="project" value="UniProtKB-KW"/>
</dbReference>
<dbReference type="InterPro" id="IPR011527">
    <property type="entry name" value="ABC1_TM_dom"/>
</dbReference>
<feature type="transmembrane region" description="Helical" evidence="8">
    <location>
        <begin position="147"/>
        <end position="171"/>
    </location>
</feature>
<keyword evidence="5" id="KW-0067">ATP-binding</keyword>
<keyword evidence="3 8" id="KW-0812">Transmembrane</keyword>
<evidence type="ECO:0000256" key="4">
    <source>
        <dbReference type="ARBA" id="ARBA00022741"/>
    </source>
</evidence>
<sequence length="490" mass="52053">MSSLQEQGWFDLSQNSVGALCARLATDCAAVQGATGTRLGTVLQGVSTMTLGVGLAMFYSWKMTLVSLLSVPCVMGGIYLEGYVNKRAERRERAALEQASRVATEAVLNVRTVHSLGVEESVLARYGAALAAAAARAAPGRRVRGPVYGVCVCAPTLGYAVSLAYAGYLIAREDLPYAYAILVSEALIYGAWMLAAALSFAPHFAGARRSGARIVRALRRRPRVATAPTASAHHDWSAVGEVKFSNISFAYPSRPNVPVLRGLSLRVPPKATVALVGPSGCGKSTLLNLLMRSYDADSGSVSLDDKDIQRDLTLPRLRAQLGLVQQEPSLFSRTIQENIAYGDNSRDVPLDEIIEAAKQANVHSFVTGLPMGYATVLGSGSGSSLSGGQKQRLGIARALLRRPALLLLDEPTSALDAASEKTVQAALEAAAAERTTVIIAHRLATVRHADIICVIDKGVVAESGSHDELVRRRGLYWTLLQQQSPGATST</sequence>
<evidence type="ECO:0000256" key="2">
    <source>
        <dbReference type="ARBA" id="ARBA00022448"/>
    </source>
</evidence>
<dbReference type="PANTHER" id="PTHR24221">
    <property type="entry name" value="ATP-BINDING CASSETTE SUB-FAMILY B"/>
    <property type="match status" value="1"/>
</dbReference>
<evidence type="ECO:0000256" key="5">
    <source>
        <dbReference type="ARBA" id="ARBA00022840"/>
    </source>
</evidence>
<gene>
    <name evidence="11" type="ORF">PYW07_011524</name>
</gene>
<dbReference type="PROSITE" id="PS50893">
    <property type="entry name" value="ABC_TRANSPORTER_2"/>
    <property type="match status" value="1"/>
</dbReference>
<reference evidence="11" key="1">
    <citation type="submission" date="2023-03" db="EMBL/GenBank/DDBJ databases">
        <title>Chromosome-level genomes of two armyworms, Mythimna separata and Mythimna loreyi, provide insights into the biosynthesis and reception of sex pheromones.</title>
        <authorList>
            <person name="Zhao H."/>
        </authorList>
    </citation>
    <scope>NUCLEOTIDE SEQUENCE</scope>
    <source>
        <strain evidence="11">BeijingLab</strain>
        <tissue evidence="11">Pupa</tissue>
    </source>
</reference>
<keyword evidence="2" id="KW-0813">Transport</keyword>
<feature type="domain" description="ABC transporter" evidence="9">
    <location>
        <begin position="242"/>
        <end position="482"/>
    </location>
</feature>
<proteinExistence type="predicted"/>
<evidence type="ECO:0000256" key="7">
    <source>
        <dbReference type="ARBA" id="ARBA00023136"/>
    </source>
</evidence>
<protein>
    <submittedName>
        <fullName evidence="11">Uncharacterized protein</fullName>
    </submittedName>
</protein>
<feature type="transmembrane region" description="Helical" evidence="8">
    <location>
        <begin position="39"/>
        <end position="59"/>
    </location>
</feature>
<dbReference type="InterPro" id="IPR027417">
    <property type="entry name" value="P-loop_NTPase"/>
</dbReference>
<dbReference type="GO" id="GO:0140359">
    <property type="term" value="F:ABC-type transporter activity"/>
    <property type="evidence" value="ECO:0007669"/>
    <property type="project" value="InterPro"/>
</dbReference>
<organism evidence="11 12">
    <name type="scientific">Mythimna separata</name>
    <name type="common">Oriental armyworm</name>
    <name type="synonym">Pseudaletia separata</name>
    <dbReference type="NCBI Taxonomy" id="271217"/>
    <lineage>
        <taxon>Eukaryota</taxon>
        <taxon>Metazoa</taxon>
        <taxon>Ecdysozoa</taxon>
        <taxon>Arthropoda</taxon>
        <taxon>Hexapoda</taxon>
        <taxon>Insecta</taxon>
        <taxon>Pterygota</taxon>
        <taxon>Neoptera</taxon>
        <taxon>Endopterygota</taxon>
        <taxon>Lepidoptera</taxon>
        <taxon>Glossata</taxon>
        <taxon>Ditrysia</taxon>
        <taxon>Noctuoidea</taxon>
        <taxon>Noctuidae</taxon>
        <taxon>Noctuinae</taxon>
        <taxon>Hadenini</taxon>
        <taxon>Mythimna</taxon>
    </lineage>
</organism>
<name>A0AAD8DLB1_MYTSE</name>
<evidence type="ECO:0000256" key="8">
    <source>
        <dbReference type="SAM" id="Phobius"/>
    </source>
</evidence>
<dbReference type="InterPro" id="IPR003593">
    <property type="entry name" value="AAA+_ATPase"/>
</dbReference>
<evidence type="ECO:0000256" key="3">
    <source>
        <dbReference type="ARBA" id="ARBA00022692"/>
    </source>
</evidence>
<dbReference type="Gene3D" id="1.20.1560.10">
    <property type="entry name" value="ABC transporter type 1, transmembrane domain"/>
    <property type="match status" value="2"/>
</dbReference>
<feature type="transmembrane region" description="Helical" evidence="8">
    <location>
        <begin position="177"/>
        <end position="201"/>
    </location>
</feature>
<dbReference type="InterPro" id="IPR036640">
    <property type="entry name" value="ABC1_TM_sf"/>
</dbReference>
<evidence type="ECO:0000313" key="12">
    <source>
        <dbReference type="Proteomes" id="UP001231518"/>
    </source>
</evidence>
<dbReference type="FunFam" id="3.40.50.300:FF:000967">
    <property type="entry name" value="ABC multidrug transporter mdr4"/>
    <property type="match status" value="1"/>
</dbReference>
<feature type="transmembrane region" description="Helical" evidence="8">
    <location>
        <begin position="65"/>
        <end position="84"/>
    </location>
</feature>
<evidence type="ECO:0000259" key="10">
    <source>
        <dbReference type="PROSITE" id="PS50929"/>
    </source>
</evidence>
<dbReference type="InterPro" id="IPR003439">
    <property type="entry name" value="ABC_transporter-like_ATP-bd"/>
</dbReference>
<dbReference type="AlphaFoldDB" id="A0AAD8DLB1"/>
<dbReference type="CDD" id="cd18578">
    <property type="entry name" value="ABC_6TM_Pgp_ABCB1_D2_like"/>
    <property type="match status" value="1"/>
</dbReference>
<keyword evidence="7 8" id="KW-0472">Membrane</keyword>
<comment type="caution">
    <text evidence="11">The sequence shown here is derived from an EMBL/GenBank/DDBJ whole genome shotgun (WGS) entry which is preliminary data.</text>
</comment>
<keyword evidence="4" id="KW-0547">Nucleotide-binding</keyword>
<evidence type="ECO:0000313" key="11">
    <source>
        <dbReference type="EMBL" id="KAJ8707847.1"/>
    </source>
</evidence>
<dbReference type="Pfam" id="PF00005">
    <property type="entry name" value="ABC_tran"/>
    <property type="match status" value="1"/>
</dbReference>
<evidence type="ECO:0000256" key="6">
    <source>
        <dbReference type="ARBA" id="ARBA00022989"/>
    </source>
</evidence>
<dbReference type="GO" id="GO:0016020">
    <property type="term" value="C:membrane"/>
    <property type="evidence" value="ECO:0007669"/>
    <property type="project" value="UniProtKB-SubCell"/>
</dbReference>
<dbReference type="PANTHER" id="PTHR24221:SF410">
    <property type="entry name" value="MULTIDRUG RESISTANCE PROTEIN HOMOLOG 49-RELATED"/>
    <property type="match status" value="1"/>
</dbReference>
<comment type="subcellular location">
    <subcellularLocation>
        <location evidence="1">Membrane</location>
        <topology evidence="1">Multi-pass membrane protein</topology>
    </subcellularLocation>
</comment>
<dbReference type="Proteomes" id="UP001231518">
    <property type="component" value="Chromosome 28"/>
</dbReference>
<dbReference type="GO" id="GO:0016887">
    <property type="term" value="F:ATP hydrolysis activity"/>
    <property type="evidence" value="ECO:0007669"/>
    <property type="project" value="InterPro"/>
</dbReference>
<feature type="domain" description="ABC transmembrane type-1" evidence="10">
    <location>
        <begin position="1"/>
        <end position="206"/>
    </location>
</feature>
<keyword evidence="12" id="KW-1185">Reference proteome</keyword>
<dbReference type="EMBL" id="JARGEI010000027">
    <property type="protein sequence ID" value="KAJ8707847.1"/>
    <property type="molecule type" value="Genomic_DNA"/>
</dbReference>
<dbReference type="InterPro" id="IPR039421">
    <property type="entry name" value="Type_1_exporter"/>
</dbReference>
<dbReference type="PROSITE" id="PS50929">
    <property type="entry name" value="ABC_TM1F"/>
    <property type="match status" value="1"/>
</dbReference>
<dbReference type="Gene3D" id="3.40.50.300">
    <property type="entry name" value="P-loop containing nucleotide triphosphate hydrolases"/>
    <property type="match status" value="1"/>
</dbReference>
<evidence type="ECO:0000259" key="9">
    <source>
        <dbReference type="PROSITE" id="PS50893"/>
    </source>
</evidence>
<dbReference type="Pfam" id="PF00664">
    <property type="entry name" value="ABC_membrane"/>
    <property type="match status" value="1"/>
</dbReference>
<dbReference type="SMART" id="SM00382">
    <property type="entry name" value="AAA"/>
    <property type="match status" value="1"/>
</dbReference>